<dbReference type="InterPro" id="IPR002123">
    <property type="entry name" value="Plipid/glycerol_acylTrfase"/>
</dbReference>
<gene>
    <name evidence="5" type="ORF">H9862_01935</name>
</gene>
<keyword evidence="2" id="KW-0808">Transferase</keyword>
<evidence type="ECO:0000313" key="6">
    <source>
        <dbReference type="Proteomes" id="UP000823964"/>
    </source>
</evidence>
<accession>A0A9D1VA48</accession>
<dbReference type="EMBL" id="DXFQ01000031">
    <property type="protein sequence ID" value="HIX19346.1"/>
    <property type="molecule type" value="Genomic_DNA"/>
</dbReference>
<evidence type="ECO:0000313" key="5">
    <source>
        <dbReference type="EMBL" id="HIX19346.1"/>
    </source>
</evidence>
<comment type="pathway">
    <text evidence="1">Lipid metabolism.</text>
</comment>
<dbReference type="CDD" id="cd07989">
    <property type="entry name" value="LPLAT_AGPAT-like"/>
    <property type="match status" value="1"/>
</dbReference>
<evidence type="ECO:0000259" key="4">
    <source>
        <dbReference type="SMART" id="SM00563"/>
    </source>
</evidence>
<sequence>MNPIYFVSYHIVRGVVRGLFDLKIINREKLIEDGPCVYVCNHQSFLDPPVIGQIFDRSVNFLARKTLFTNGFMHWLLPKCHALPIDQQRPDPASIMKVLRVVRNGEAIVIFPEGARSPDGKIHEAMPGIGLIISRLASVPVQPLRIEGAYDCLPIHSKRLRLRPITVSVGDPIEFTPQELKARTRDEQRAIGRKVMAAIAALPTRG</sequence>
<reference evidence="5" key="2">
    <citation type="submission" date="2021-04" db="EMBL/GenBank/DDBJ databases">
        <authorList>
            <person name="Gilroy R."/>
        </authorList>
    </citation>
    <scope>NUCLEOTIDE SEQUENCE</scope>
    <source>
        <strain evidence="5">14975</strain>
    </source>
</reference>
<dbReference type="PANTHER" id="PTHR10434:SF40">
    <property type="entry name" value="1-ACYL-SN-GLYCEROL-3-PHOSPHATE ACYLTRANSFERASE"/>
    <property type="match status" value="1"/>
</dbReference>
<dbReference type="GO" id="GO:0006654">
    <property type="term" value="P:phosphatidic acid biosynthetic process"/>
    <property type="evidence" value="ECO:0007669"/>
    <property type="project" value="TreeGrafter"/>
</dbReference>
<evidence type="ECO:0000256" key="3">
    <source>
        <dbReference type="ARBA" id="ARBA00023315"/>
    </source>
</evidence>
<organism evidence="5 6">
    <name type="scientific">Candidatus Akkermansia intestinigallinarum</name>
    <dbReference type="NCBI Taxonomy" id="2838431"/>
    <lineage>
        <taxon>Bacteria</taxon>
        <taxon>Pseudomonadati</taxon>
        <taxon>Verrucomicrobiota</taxon>
        <taxon>Verrucomicrobiia</taxon>
        <taxon>Verrucomicrobiales</taxon>
        <taxon>Akkermansiaceae</taxon>
        <taxon>Akkermansia</taxon>
    </lineage>
</organism>
<dbReference type="GO" id="GO:0003841">
    <property type="term" value="F:1-acylglycerol-3-phosphate O-acyltransferase activity"/>
    <property type="evidence" value="ECO:0007669"/>
    <property type="project" value="TreeGrafter"/>
</dbReference>
<dbReference type="SUPFAM" id="SSF69593">
    <property type="entry name" value="Glycerol-3-phosphate (1)-acyltransferase"/>
    <property type="match status" value="1"/>
</dbReference>
<evidence type="ECO:0000256" key="2">
    <source>
        <dbReference type="ARBA" id="ARBA00022679"/>
    </source>
</evidence>
<dbReference type="SMART" id="SM00563">
    <property type="entry name" value="PlsC"/>
    <property type="match status" value="1"/>
</dbReference>
<dbReference type="Proteomes" id="UP000823964">
    <property type="component" value="Unassembled WGS sequence"/>
</dbReference>
<evidence type="ECO:0000256" key="1">
    <source>
        <dbReference type="ARBA" id="ARBA00005189"/>
    </source>
</evidence>
<reference evidence="5" key="1">
    <citation type="journal article" date="2021" name="PeerJ">
        <title>Extensive microbial diversity within the chicken gut microbiome revealed by metagenomics and culture.</title>
        <authorList>
            <person name="Gilroy R."/>
            <person name="Ravi A."/>
            <person name="Getino M."/>
            <person name="Pursley I."/>
            <person name="Horton D.L."/>
            <person name="Alikhan N.F."/>
            <person name="Baker D."/>
            <person name="Gharbi K."/>
            <person name="Hall N."/>
            <person name="Watson M."/>
            <person name="Adriaenssens E.M."/>
            <person name="Foster-Nyarko E."/>
            <person name="Jarju S."/>
            <person name="Secka A."/>
            <person name="Antonio M."/>
            <person name="Oren A."/>
            <person name="Chaudhuri R.R."/>
            <person name="La Ragione R."/>
            <person name="Hildebrand F."/>
            <person name="Pallen M.J."/>
        </authorList>
    </citation>
    <scope>NUCLEOTIDE SEQUENCE</scope>
    <source>
        <strain evidence="5">14975</strain>
    </source>
</reference>
<proteinExistence type="predicted"/>
<dbReference type="PANTHER" id="PTHR10434">
    <property type="entry name" value="1-ACYL-SN-GLYCEROL-3-PHOSPHATE ACYLTRANSFERASE"/>
    <property type="match status" value="1"/>
</dbReference>
<feature type="domain" description="Phospholipid/glycerol acyltransferase" evidence="4">
    <location>
        <begin position="36"/>
        <end position="149"/>
    </location>
</feature>
<protein>
    <submittedName>
        <fullName evidence="5">1-acyl-sn-glycerol-3-phosphate acyltransferase</fullName>
    </submittedName>
</protein>
<name>A0A9D1VA48_9BACT</name>
<dbReference type="AlphaFoldDB" id="A0A9D1VA48"/>
<keyword evidence="3 5" id="KW-0012">Acyltransferase</keyword>
<comment type="caution">
    <text evidence="5">The sequence shown here is derived from an EMBL/GenBank/DDBJ whole genome shotgun (WGS) entry which is preliminary data.</text>
</comment>
<dbReference type="Pfam" id="PF01553">
    <property type="entry name" value="Acyltransferase"/>
    <property type="match status" value="1"/>
</dbReference>